<evidence type="ECO:0000256" key="1">
    <source>
        <dbReference type="SAM" id="SignalP"/>
    </source>
</evidence>
<dbReference type="Proteomes" id="UP000297318">
    <property type="component" value="Unassembled WGS sequence"/>
</dbReference>
<sequence>MGLLLRTRRTAPVLTTAAVLAATLLTACGGGGGGAPSGPEAACGDPVAVDGVTLAGLTAEDVLLVESSFRLEEVVVYDDGRVAVVGRTATEWTRALERRASGEAAATAAAALVARTAVVVPAMAWLPHPESPSLLVGQLPDCALDDLASLARELGDVVATTNGDLGDPMITDSPTTTLDYRGDPAVEASAYALTQDFEDGLTREERRGRAFMRAMLDTVTFNLPDVGEVAPEAFEFYPDGSGACEPITDPDDVAAVLAAYEEGDDDVEARAVPPGIEPCT</sequence>
<evidence type="ECO:0000313" key="2">
    <source>
        <dbReference type="EMBL" id="TGO05317.1"/>
    </source>
</evidence>
<feature type="chain" id="PRO_5038445987" description="Lipoprotein" evidence="1">
    <location>
        <begin position="22"/>
        <end position="280"/>
    </location>
</feature>
<name>A0A4Z1E6L2_9MICO</name>
<evidence type="ECO:0008006" key="4">
    <source>
        <dbReference type="Google" id="ProtNLM"/>
    </source>
</evidence>
<reference evidence="2 3" key="1">
    <citation type="submission" date="2018-11" db="EMBL/GenBank/DDBJ databases">
        <title>Complete genome sequencing of the Actinobacteria Serinibacter sp. K3-2.</title>
        <authorList>
            <person name="Rakitin A.L."/>
            <person name="Beletsky A.V."/>
            <person name="Mardanov A.V."/>
            <person name="Ravin N.V."/>
            <person name="Gromova A.S."/>
            <person name="Filippova S.N."/>
            <person name="Gal'Chenko V.F."/>
        </authorList>
    </citation>
    <scope>NUCLEOTIDE SEQUENCE [LARGE SCALE GENOMIC DNA]</scope>
    <source>
        <strain evidence="2 3">K3-2</strain>
    </source>
</reference>
<keyword evidence="1" id="KW-0732">Signal</keyword>
<protein>
    <recommendedName>
        <fullName evidence="4">Lipoprotein</fullName>
    </recommendedName>
</protein>
<evidence type="ECO:0000313" key="3">
    <source>
        <dbReference type="Proteomes" id="UP000297318"/>
    </source>
</evidence>
<dbReference type="AlphaFoldDB" id="A0A4Z1E6L2"/>
<proteinExistence type="predicted"/>
<accession>A0A4Z1E6L2</accession>
<dbReference type="PROSITE" id="PS51257">
    <property type="entry name" value="PROKAR_LIPOPROTEIN"/>
    <property type="match status" value="1"/>
</dbReference>
<gene>
    <name evidence="2" type="ORF">SERN_1321</name>
</gene>
<dbReference type="OrthoDB" id="4832777at2"/>
<keyword evidence="3" id="KW-1185">Reference proteome</keyword>
<organism evidence="2 3">
    <name type="scientific">Serinibacter arcticus</name>
    <dbReference type="NCBI Taxonomy" id="1655435"/>
    <lineage>
        <taxon>Bacteria</taxon>
        <taxon>Bacillati</taxon>
        <taxon>Actinomycetota</taxon>
        <taxon>Actinomycetes</taxon>
        <taxon>Micrococcales</taxon>
        <taxon>Beutenbergiaceae</taxon>
        <taxon>Serinibacter</taxon>
    </lineage>
</organism>
<dbReference type="EMBL" id="RHPJ01000002">
    <property type="protein sequence ID" value="TGO05317.1"/>
    <property type="molecule type" value="Genomic_DNA"/>
</dbReference>
<feature type="signal peptide" evidence="1">
    <location>
        <begin position="1"/>
        <end position="21"/>
    </location>
</feature>
<dbReference type="RefSeq" id="WP_135849338.1">
    <property type="nucleotide sequence ID" value="NZ_RHPJ01000002.1"/>
</dbReference>
<comment type="caution">
    <text evidence="2">The sequence shown here is derived from an EMBL/GenBank/DDBJ whole genome shotgun (WGS) entry which is preliminary data.</text>
</comment>